<reference evidence="1" key="1">
    <citation type="submission" date="2024-06" db="EMBL/GenBank/DDBJ databases">
        <title>Mesorhizobium karijinii sp. nov., a symbiont of the iconic Swainsona formosa from arid Australia.</title>
        <authorList>
            <person name="Hill Y.J."/>
            <person name="Watkin E.L.J."/>
            <person name="O'Hara G.W."/>
            <person name="Terpolilli J."/>
            <person name="Tye M.L."/>
            <person name="Kohlmeier M.G."/>
        </authorList>
    </citation>
    <scope>NUCLEOTIDE SEQUENCE</scope>
    <source>
        <strain evidence="1">WSM2240</strain>
    </source>
</reference>
<dbReference type="AlphaFoldDB" id="A0AAU8CIV3"/>
<proteinExistence type="predicted"/>
<protein>
    <submittedName>
        <fullName evidence="1">Uncharacterized protein</fullName>
    </submittedName>
</protein>
<dbReference type="EMBL" id="CP159253">
    <property type="protein sequence ID" value="XCG46759.1"/>
    <property type="molecule type" value="Genomic_DNA"/>
</dbReference>
<accession>A0AAU8CIV3</accession>
<evidence type="ECO:0000313" key="1">
    <source>
        <dbReference type="EMBL" id="XCG46759.1"/>
    </source>
</evidence>
<gene>
    <name evidence="1" type="ORF">ABVK50_15670</name>
</gene>
<name>A0AAU8CIV3_9HYPH</name>
<sequence length="69" mass="8118">MTPNPEKRKYDVTVVETNVHTFTVEIPNDVAEEDRAEFVEQIFCDTLPDDLENHNWFIPDREVENVTPQ</sequence>
<dbReference type="RefSeq" id="WP_353645703.1">
    <property type="nucleotide sequence ID" value="NZ_CP159253.1"/>
</dbReference>
<organism evidence="1">
    <name type="scientific">Mesorhizobium sp. WSM2240</name>
    <dbReference type="NCBI Taxonomy" id="3228851"/>
    <lineage>
        <taxon>Bacteria</taxon>
        <taxon>Pseudomonadati</taxon>
        <taxon>Pseudomonadota</taxon>
        <taxon>Alphaproteobacteria</taxon>
        <taxon>Hyphomicrobiales</taxon>
        <taxon>Phyllobacteriaceae</taxon>
        <taxon>Mesorhizobium</taxon>
    </lineage>
</organism>